<dbReference type="Proteomes" id="UP000001962">
    <property type="component" value="Chromosome"/>
</dbReference>
<evidence type="ECO:0000313" key="3">
    <source>
        <dbReference type="Proteomes" id="UP000001962"/>
    </source>
</evidence>
<dbReference type="EMBL" id="CP000453">
    <property type="protein sequence ID" value="ABI56845.1"/>
    <property type="molecule type" value="Genomic_DNA"/>
</dbReference>
<sequence length="222" mass="24459">METGSPGYRVGTADPLTRGDPADWLQALRDGTRAAHQRVESHPVLLPLQSDRLTMAQYRRALAVFLAYFAALEAVLPPWLERFPQAGYRYLPRHPLIRRDLMDIGAVLPEGHSGAVPQLISRNHLLGVLYVLEGATQGGRVIAPRLQRRLGLDARRGARYFHLYHAGQWRSFRASLGGAAPRGGLEQALAGARSTFHALEAHLAAANSEQPKESLHGAYRPL</sequence>
<reference evidence="3" key="1">
    <citation type="submission" date="2006-08" db="EMBL/GenBank/DDBJ databases">
        <title>Complete sequence of Alkalilimnicola ehrilichei MLHE-1.</title>
        <authorList>
            <person name="Copeland A."/>
            <person name="Lucas S."/>
            <person name="Lapidus A."/>
            <person name="Barry K."/>
            <person name="Detter J.C."/>
            <person name="Glavina del Rio T."/>
            <person name="Hammon N."/>
            <person name="Israni S."/>
            <person name="Dalin E."/>
            <person name="Tice H."/>
            <person name="Pitluck S."/>
            <person name="Sims D."/>
            <person name="Brettin T."/>
            <person name="Bruce D."/>
            <person name="Han C."/>
            <person name="Tapia R."/>
            <person name="Gilna P."/>
            <person name="Schmutz J."/>
            <person name="Larimer F."/>
            <person name="Land M."/>
            <person name="Hauser L."/>
            <person name="Kyrpides N."/>
            <person name="Mikhailova N."/>
            <person name="Oremland R.S."/>
            <person name="Hoeft S.E."/>
            <person name="Switzer-Blum J."/>
            <person name="Kulp T."/>
            <person name="King G."/>
            <person name="Tabita R."/>
            <person name="Witte B."/>
            <person name="Santini J.M."/>
            <person name="Basu P."/>
            <person name="Hollibaugh J.T."/>
            <person name="Xie G."/>
            <person name="Stolz J.F."/>
            <person name="Richardson P."/>
        </authorList>
    </citation>
    <scope>NUCLEOTIDE SEQUENCE [LARGE SCALE GENOMIC DNA]</scope>
    <source>
        <strain evidence="3">ATCC BAA-1101 / DSM 17681 / MLHE-1</strain>
    </source>
</reference>
<dbReference type="GO" id="GO:0004392">
    <property type="term" value="F:heme oxygenase (decyclizing) activity"/>
    <property type="evidence" value="ECO:0007669"/>
    <property type="project" value="InterPro"/>
</dbReference>
<gene>
    <name evidence="2" type="ordered locus">Mlg_1496</name>
</gene>
<evidence type="ECO:0000256" key="1">
    <source>
        <dbReference type="SAM" id="Phobius"/>
    </source>
</evidence>
<dbReference type="AlphaFoldDB" id="Q0A8J2"/>
<keyword evidence="1" id="KW-0472">Membrane</keyword>
<evidence type="ECO:0000313" key="2">
    <source>
        <dbReference type="EMBL" id="ABI56845.1"/>
    </source>
</evidence>
<dbReference type="InterPro" id="IPR016084">
    <property type="entry name" value="Haem_Oase-like_multi-hlx"/>
</dbReference>
<dbReference type="RefSeq" id="WP_011629240.1">
    <property type="nucleotide sequence ID" value="NC_008340.1"/>
</dbReference>
<dbReference type="GO" id="GO:0006788">
    <property type="term" value="P:heme oxidation"/>
    <property type="evidence" value="ECO:0007669"/>
    <property type="project" value="InterPro"/>
</dbReference>
<dbReference type="Pfam" id="PF01126">
    <property type="entry name" value="Heme_oxygenase"/>
    <property type="match status" value="1"/>
</dbReference>
<accession>Q0A8J2</accession>
<name>Q0A8J2_ALKEH</name>
<dbReference type="KEGG" id="aeh:Mlg_1496"/>
<feature type="transmembrane region" description="Helical" evidence="1">
    <location>
        <begin position="61"/>
        <end position="80"/>
    </location>
</feature>
<protein>
    <submittedName>
        <fullName evidence="2">Heme oxygenase</fullName>
    </submittedName>
</protein>
<dbReference type="InterPro" id="IPR016053">
    <property type="entry name" value="Haem_Oase-like"/>
</dbReference>
<dbReference type="CDD" id="cd19166">
    <property type="entry name" value="HemeO-bac"/>
    <property type="match status" value="1"/>
</dbReference>
<dbReference type="Gene3D" id="1.20.910.10">
    <property type="entry name" value="Heme oxygenase-like"/>
    <property type="match status" value="1"/>
</dbReference>
<dbReference type="SUPFAM" id="SSF48613">
    <property type="entry name" value="Heme oxygenase-like"/>
    <property type="match status" value="1"/>
</dbReference>
<organism evidence="2 3">
    <name type="scientific">Alkalilimnicola ehrlichii (strain ATCC BAA-1101 / DSM 17681 / MLHE-1)</name>
    <dbReference type="NCBI Taxonomy" id="187272"/>
    <lineage>
        <taxon>Bacteria</taxon>
        <taxon>Pseudomonadati</taxon>
        <taxon>Pseudomonadota</taxon>
        <taxon>Gammaproteobacteria</taxon>
        <taxon>Chromatiales</taxon>
        <taxon>Ectothiorhodospiraceae</taxon>
        <taxon>Alkalilimnicola</taxon>
    </lineage>
</organism>
<keyword evidence="3" id="KW-1185">Reference proteome</keyword>
<dbReference type="HOGENOM" id="CLU_085041_3_0_6"/>
<keyword evidence="1" id="KW-0812">Transmembrane</keyword>
<proteinExistence type="predicted"/>
<dbReference type="eggNOG" id="COG3230">
    <property type="taxonomic scope" value="Bacteria"/>
</dbReference>
<keyword evidence="1" id="KW-1133">Transmembrane helix</keyword>